<evidence type="ECO:0000313" key="2">
    <source>
        <dbReference type="EMBL" id="EUA08888.1"/>
    </source>
</evidence>
<name>X7YQW8_MYCXE</name>
<evidence type="ECO:0000256" key="1">
    <source>
        <dbReference type="SAM" id="MobiDB-lite"/>
    </source>
</evidence>
<feature type="compositionally biased region" description="Basic and acidic residues" evidence="1">
    <location>
        <begin position="11"/>
        <end position="20"/>
    </location>
</feature>
<dbReference type="PATRIC" id="fig|1299334.3.peg.9433"/>
<dbReference type="Gene3D" id="3.20.20.240">
    <property type="entry name" value="Methylmalonyl-CoA mutase"/>
    <property type="match status" value="1"/>
</dbReference>
<dbReference type="InterPro" id="IPR016176">
    <property type="entry name" value="Cbl-dep_enz_cat"/>
</dbReference>
<dbReference type="EMBL" id="JAOB01000090">
    <property type="protein sequence ID" value="EUA08888.1"/>
    <property type="molecule type" value="Genomic_DNA"/>
</dbReference>
<dbReference type="SUPFAM" id="SSF51703">
    <property type="entry name" value="Cobalamin (vitamin B12)-dependent enzymes"/>
    <property type="match status" value="1"/>
</dbReference>
<protein>
    <submittedName>
        <fullName evidence="2">Methylmalonyl-CoA mutase family protein</fullName>
    </submittedName>
</protein>
<dbReference type="AlphaFoldDB" id="X7YQW8"/>
<comment type="caution">
    <text evidence="2">The sequence shown here is derived from an EMBL/GenBank/DDBJ whole genome shotgun (WGS) entry which is preliminary data.</text>
</comment>
<reference evidence="2" key="1">
    <citation type="submission" date="2014-01" db="EMBL/GenBank/DDBJ databases">
        <authorList>
            <person name="Brown-Elliot B."/>
            <person name="Wallace R."/>
            <person name="Lenaerts A."/>
            <person name="Ordway D."/>
            <person name="DeGroote M.A."/>
            <person name="Parker T."/>
            <person name="Sizemore C."/>
            <person name="Tallon L.J."/>
            <person name="Sadzewicz L.K."/>
            <person name="Sengamalay N."/>
            <person name="Fraser C.M."/>
            <person name="Hine E."/>
            <person name="Shefchek K.A."/>
            <person name="Das S.P."/>
            <person name="Tettelin H."/>
        </authorList>
    </citation>
    <scope>NUCLEOTIDE SEQUENCE [LARGE SCALE GENOMIC DNA]</scope>
    <source>
        <strain evidence="2">4042</strain>
    </source>
</reference>
<feature type="region of interest" description="Disordered" evidence="1">
    <location>
        <begin position="1"/>
        <end position="20"/>
    </location>
</feature>
<organism evidence="2">
    <name type="scientific">Mycobacterium xenopi 4042</name>
    <dbReference type="NCBI Taxonomy" id="1299334"/>
    <lineage>
        <taxon>Bacteria</taxon>
        <taxon>Bacillati</taxon>
        <taxon>Actinomycetota</taxon>
        <taxon>Actinomycetes</taxon>
        <taxon>Mycobacteriales</taxon>
        <taxon>Mycobacteriaceae</taxon>
        <taxon>Mycobacterium</taxon>
    </lineage>
</organism>
<gene>
    <name evidence="2" type="ORF">I553_9945</name>
</gene>
<accession>X7YQW8</accession>
<dbReference type="GO" id="GO:0031419">
    <property type="term" value="F:cobalamin binding"/>
    <property type="evidence" value="ECO:0007669"/>
    <property type="project" value="InterPro"/>
</dbReference>
<proteinExistence type="predicted"/>
<sequence>MAEVLAKSTRRPADELGAEPERLLDTPTYEGFAIRALYTALDALPERPLPGEFPYVRGADAHRDVNVGWKVAEAFPAMAPTTMRRCWPR</sequence>
<dbReference type="GO" id="GO:0016866">
    <property type="term" value="F:intramolecular transferase activity"/>
    <property type="evidence" value="ECO:0007669"/>
    <property type="project" value="InterPro"/>
</dbReference>